<dbReference type="Pfam" id="PF01551">
    <property type="entry name" value="Peptidase_M23"/>
    <property type="match status" value="1"/>
</dbReference>
<proteinExistence type="predicted"/>
<dbReference type="CDD" id="cd12797">
    <property type="entry name" value="M23_peptidase"/>
    <property type="match status" value="1"/>
</dbReference>
<dbReference type="InterPro" id="IPR016047">
    <property type="entry name" value="M23ase_b-sheet_dom"/>
</dbReference>
<name>A0A7V6CN31_UNCW3</name>
<evidence type="ECO:0000313" key="2">
    <source>
        <dbReference type="EMBL" id="HHR48806.1"/>
    </source>
</evidence>
<gene>
    <name evidence="2" type="ORF">ENV79_04090</name>
</gene>
<evidence type="ECO:0000259" key="1">
    <source>
        <dbReference type="Pfam" id="PF01551"/>
    </source>
</evidence>
<dbReference type="Gene3D" id="2.70.70.10">
    <property type="entry name" value="Glucose Permease (Domain IIA)"/>
    <property type="match status" value="1"/>
</dbReference>
<protein>
    <submittedName>
        <fullName evidence="2">M23 family metallopeptidase</fullName>
    </submittedName>
</protein>
<comment type="caution">
    <text evidence="2">The sequence shown here is derived from an EMBL/GenBank/DDBJ whole genome shotgun (WGS) entry which is preliminary data.</text>
</comment>
<dbReference type="InterPro" id="IPR011055">
    <property type="entry name" value="Dup_hybrid_motif"/>
</dbReference>
<accession>A0A7V6CN31</accession>
<sequence length="612" mass="72209">MIILFLFNYFITEGKEKIRAVNFYENDKLIKRIEGEFYGYKKDEKENIYLIGENEILILNKEGKQSGKIRAKGNLEISRSGKYQIVYDDKRIKIYKNLLFFSEIPLKEKSLRKILFSPDEKYLALLFKNSFLFFSLEDKIFLFKKDFDLPLIFGKIFDTLIVLVSEERDKFYFETYLFDYSGNLLKKFINYYQRPDELVLDVEIERDKILAKTYLDSYQIDNPLKNSFKEFFFNKFLADTISWPLPPTDSLQPLGNNWGEYQNYGGSPYFHPGIDILTPQRQGVPVYAVKDGWVKAWLTIQARYHWRLAIADSSLEYPDSCEGFLYAHIDSARYHKQVGDYVQKGELIGYLVPWPVSGFDHIHFAKIKDEGYTWPRADWAFVFNPLILLRPNIDTIPPKFEYARPNQYFAFCLNNTSNYLNPDSLYGDVDIICKVYDKFSVSTRDTVWDRLIPLKIEYEIIGEYETLEKTLSFSFSGRLPSDQLINVVYKQDNICRSRGDYDYRDYYFIITNTDGDSLIESSDINYCWPTRNFPNGRYLIKVYAHDAFNNCSVCSMFVRVANPSGISEKDEGKIIKDKKEIYSINGQKIKIMKKGVYFIFEEKRYKKVCKYK</sequence>
<feature type="domain" description="M23ase beta-sheet core" evidence="1">
    <location>
        <begin position="270"/>
        <end position="368"/>
    </location>
</feature>
<reference evidence="2" key="1">
    <citation type="journal article" date="2020" name="mSystems">
        <title>Genome- and Community-Level Interaction Insights into Carbon Utilization and Element Cycling Functions of Hydrothermarchaeota in Hydrothermal Sediment.</title>
        <authorList>
            <person name="Zhou Z."/>
            <person name="Liu Y."/>
            <person name="Xu W."/>
            <person name="Pan J."/>
            <person name="Luo Z.H."/>
            <person name="Li M."/>
        </authorList>
    </citation>
    <scope>NUCLEOTIDE SEQUENCE [LARGE SCALE GENOMIC DNA]</scope>
    <source>
        <strain evidence="2">SpSt-791</strain>
    </source>
</reference>
<dbReference type="SUPFAM" id="SSF51261">
    <property type="entry name" value="Duplicated hybrid motif"/>
    <property type="match status" value="1"/>
</dbReference>
<dbReference type="EMBL" id="DTHS01000025">
    <property type="protein sequence ID" value="HHR48806.1"/>
    <property type="molecule type" value="Genomic_DNA"/>
</dbReference>
<organism evidence="2">
    <name type="scientific">candidate division WOR-3 bacterium</name>
    <dbReference type="NCBI Taxonomy" id="2052148"/>
    <lineage>
        <taxon>Bacteria</taxon>
        <taxon>Bacteria division WOR-3</taxon>
    </lineage>
</organism>
<dbReference type="AlphaFoldDB" id="A0A7V6CN31"/>